<protein>
    <recommendedName>
        <fullName evidence="3">Reverse transcriptase domain-containing protein</fullName>
    </recommendedName>
</protein>
<reference evidence="1" key="1">
    <citation type="journal article" date="2022" name="Int. J. Mol. Sci.">
        <title>Draft Genome of Tanacetum Coccineum: Genomic Comparison of Closely Related Tanacetum-Family Plants.</title>
        <authorList>
            <person name="Yamashiro T."/>
            <person name="Shiraishi A."/>
            <person name="Nakayama K."/>
            <person name="Satake H."/>
        </authorList>
    </citation>
    <scope>NUCLEOTIDE SEQUENCE</scope>
</reference>
<dbReference type="EMBL" id="BQNB010010909">
    <property type="protein sequence ID" value="GJS83544.1"/>
    <property type="molecule type" value="Genomic_DNA"/>
</dbReference>
<name>A0ABQ4Z087_9ASTR</name>
<dbReference type="PANTHER" id="PTHR33067">
    <property type="entry name" value="RNA-DIRECTED DNA POLYMERASE-RELATED"/>
    <property type="match status" value="1"/>
</dbReference>
<comment type="caution">
    <text evidence="1">The sequence shown here is derived from an EMBL/GenBank/DDBJ whole genome shotgun (WGS) entry which is preliminary data.</text>
</comment>
<evidence type="ECO:0000313" key="1">
    <source>
        <dbReference type="EMBL" id="GJS83544.1"/>
    </source>
</evidence>
<organism evidence="1 2">
    <name type="scientific">Tanacetum coccineum</name>
    <dbReference type="NCBI Taxonomy" id="301880"/>
    <lineage>
        <taxon>Eukaryota</taxon>
        <taxon>Viridiplantae</taxon>
        <taxon>Streptophyta</taxon>
        <taxon>Embryophyta</taxon>
        <taxon>Tracheophyta</taxon>
        <taxon>Spermatophyta</taxon>
        <taxon>Magnoliopsida</taxon>
        <taxon>eudicotyledons</taxon>
        <taxon>Gunneridae</taxon>
        <taxon>Pentapetalae</taxon>
        <taxon>asterids</taxon>
        <taxon>campanulids</taxon>
        <taxon>Asterales</taxon>
        <taxon>Asteraceae</taxon>
        <taxon>Asteroideae</taxon>
        <taxon>Anthemideae</taxon>
        <taxon>Anthemidinae</taxon>
        <taxon>Tanacetum</taxon>
    </lineage>
</organism>
<evidence type="ECO:0000313" key="2">
    <source>
        <dbReference type="Proteomes" id="UP001151760"/>
    </source>
</evidence>
<gene>
    <name evidence="1" type="ORF">Tco_0750085</name>
</gene>
<dbReference type="Proteomes" id="UP001151760">
    <property type="component" value="Unassembled WGS sequence"/>
</dbReference>
<evidence type="ECO:0008006" key="3">
    <source>
        <dbReference type="Google" id="ProtNLM"/>
    </source>
</evidence>
<sequence length="145" mass="16234">MPLSVWKKLSLLELTPTRMTLELVNRSVAYPVGVVEDVFVKFADELTLLDPFPLGNKDDNFDPEAELRKIKYLLNQDLSTESSPKTDTSIAMTPILPTMEPKDSLIMGDEDLCTIPGKESDKFIKSSVEDLVPIPKESEDTSDMK</sequence>
<reference evidence="1" key="2">
    <citation type="submission" date="2022-01" db="EMBL/GenBank/DDBJ databases">
        <authorList>
            <person name="Yamashiro T."/>
            <person name="Shiraishi A."/>
            <person name="Satake H."/>
            <person name="Nakayama K."/>
        </authorList>
    </citation>
    <scope>NUCLEOTIDE SEQUENCE</scope>
</reference>
<accession>A0ABQ4Z087</accession>
<keyword evidence="2" id="KW-1185">Reference proteome</keyword>
<dbReference type="PANTHER" id="PTHR33067:SF9">
    <property type="entry name" value="RNA-DIRECTED DNA POLYMERASE"/>
    <property type="match status" value="1"/>
</dbReference>
<proteinExistence type="predicted"/>